<keyword evidence="14" id="KW-1185">Reference proteome</keyword>
<dbReference type="PROSITE" id="PS00300">
    <property type="entry name" value="SRP54"/>
    <property type="match status" value="1"/>
</dbReference>
<dbReference type="GO" id="GO:0005886">
    <property type="term" value="C:plasma membrane"/>
    <property type="evidence" value="ECO:0007669"/>
    <property type="project" value="UniProtKB-SubCell"/>
</dbReference>
<proteinExistence type="inferred from homology"/>
<dbReference type="PANTHER" id="PTHR11564:SF5">
    <property type="entry name" value="SIGNAL RECOGNITION PARTICLE SUBUNIT SRP54"/>
    <property type="match status" value="1"/>
</dbReference>
<evidence type="ECO:0000256" key="3">
    <source>
        <dbReference type="ARBA" id="ARBA00022741"/>
    </source>
</evidence>
<dbReference type="InterPro" id="IPR013822">
    <property type="entry name" value="Signal_recog_particl_SRP54_hlx"/>
</dbReference>
<dbReference type="Pfam" id="PF00448">
    <property type="entry name" value="SRP54"/>
    <property type="match status" value="1"/>
</dbReference>
<evidence type="ECO:0000256" key="2">
    <source>
        <dbReference type="ARBA" id="ARBA00005450"/>
    </source>
</evidence>
<feature type="compositionally biased region" description="Low complexity" evidence="11">
    <location>
        <begin position="546"/>
        <end position="562"/>
    </location>
</feature>
<reference evidence="14" key="1">
    <citation type="submission" date="2017-04" db="EMBL/GenBank/DDBJ databases">
        <authorList>
            <person name="Varghese N."/>
            <person name="Submissions S."/>
        </authorList>
    </citation>
    <scope>NUCLEOTIDE SEQUENCE [LARGE SCALE GENOMIC DNA]</scope>
</reference>
<keyword evidence="10" id="KW-0963">Cytoplasm</keyword>
<dbReference type="InterPro" id="IPR036891">
    <property type="entry name" value="Signal_recog_part_SRP54_M_sf"/>
</dbReference>
<dbReference type="CDD" id="cd18539">
    <property type="entry name" value="SRP_G"/>
    <property type="match status" value="1"/>
</dbReference>
<keyword evidence="8 10" id="KW-0687">Ribonucleoprotein</keyword>
<comment type="function">
    <text evidence="10">Involved in targeting and insertion of nascent membrane proteins into the cytoplasmic membrane. Binds to the hydrophobic signal sequence of the ribosome-nascent chain (RNC) as it emerges from the ribosomes. The SRP-RNC complex is then targeted to the cytoplasmic membrane where it interacts with the SRP receptor FtsY. Interaction with FtsY leads to the transfer of the RNC complex to the Sec translocase for insertion into the membrane, the hydrolysis of GTP by both Ffh and FtsY, and the dissociation of the SRP-FtsY complex into the individual components.</text>
</comment>
<evidence type="ECO:0000256" key="6">
    <source>
        <dbReference type="ARBA" id="ARBA00023134"/>
    </source>
</evidence>
<dbReference type="Proteomes" id="UP000194474">
    <property type="component" value="Unassembled WGS sequence"/>
</dbReference>
<feature type="binding site" evidence="10">
    <location>
        <begin position="148"/>
        <end position="155"/>
    </location>
    <ligand>
        <name>GTP</name>
        <dbReference type="ChEBI" id="CHEBI:37565"/>
    </ligand>
</feature>
<dbReference type="HAMAP" id="MF_00306">
    <property type="entry name" value="SRP54"/>
    <property type="match status" value="1"/>
</dbReference>
<evidence type="ECO:0000256" key="4">
    <source>
        <dbReference type="ARBA" id="ARBA00022801"/>
    </source>
</evidence>
<comment type="domain">
    <text evidence="10">Composed of three domains: the N-terminal N domain, which is responsible for interactions with the ribosome, the central G domain, which binds GTP, and the C-terminal M domain, which binds the RNA and the signal sequence of the RNC.</text>
</comment>
<dbReference type="SMART" id="SM00382">
    <property type="entry name" value="AAA"/>
    <property type="match status" value="1"/>
</dbReference>
<evidence type="ECO:0000256" key="5">
    <source>
        <dbReference type="ARBA" id="ARBA00022884"/>
    </source>
</evidence>
<keyword evidence="6 10" id="KW-0342">GTP-binding</keyword>
<feature type="binding site" evidence="10">
    <location>
        <begin position="231"/>
        <end position="235"/>
    </location>
    <ligand>
        <name>GTP</name>
        <dbReference type="ChEBI" id="CHEBI:37565"/>
    </ligand>
</feature>
<name>A0A1Y6GBF6_9HYPH</name>
<dbReference type="InterPro" id="IPR004780">
    <property type="entry name" value="SRP"/>
</dbReference>
<keyword evidence="7 10" id="KW-0733">Signal recognition particle</keyword>
<dbReference type="SUPFAM" id="SSF52540">
    <property type="entry name" value="P-loop containing nucleoside triphosphate hydrolases"/>
    <property type="match status" value="1"/>
</dbReference>
<keyword evidence="3 10" id="KW-0547">Nucleotide-binding</keyword>
<dbReference type="Gene3D" id="1.10.260.30">
    <property type="entry name" value="Signal recognition particle, SRP54 subunit, M-domain"/>
    <property type="match status" value="1"/>
</dbReference>
<keyword evidence="5 10" id="KW-0694">RNA-binding</keyword>
<dbReference type="GO" id="GO:0005525">
    <property type="term" value="F:GTP binding"/>
    <property type="evidence" value="ECO:0007669"/>
    <property type="project" value="UniProtKB-UniRule"/>
</dbReference>
<dbReference type="InterPro" id="IPR042101">
    <property type="entry name" value="SRP54_N_sf"/>
</dbReference>
<dbReference type="GO" id="GO:0003924">
    <property type="term" value="F:GTPase activity"/>
    <property type="evidence" value="ECO:0007669"/>
    <property type="project" value="UniProtKB-UniRule"/>
</dbReference>
<comment type="subunit">
    <text evidence="10">Part of the signal recognition particle protein translocation system, which is composed of SRP and FtsY. SRP is a ribonucleoprotein composed of Ffh and a 4.5S RNA molecule.</text>
</comment>
<evidence type="ECO:0000256" key="11">
    <source>
        <dbReference type="SAM" id="MobiDB-lite"/>
    </source>
</evidence>
<dbReference type="EC" id="3.6.5.4" evidence="10"/>
<comment type="similarity">
    <text evidence="2 10">Belongs to the GTP-binding SRP family. SRP54 subfamily.</text>
</comment>
<dbReference type="InterPro" id="IPR022941">
    <property type="entry name" value="SRP54"/>
</dbReference>
<dbReference type="InterPro" id="IPR027417">
    <property type="entry name" value="P-loop_NTPase"/>
</dbReference>
<dbReference type="GO" id="GO:0006614">
    <property type="term" value="P:SRP-dependent cotranslational protein targeting to membrane"/>
    <property type="evidence" value="ECO:0007669"/>
    <property type="project" value="InterPro"/>
</dbReference>
<comment type="catalytic activity">
    <reaction evidence="9 10">
        <text>GTP + H2O = GDP + phosphate + H(+)</text>
        <dbReference type="Rhea" id="RHEA:19669"/>
        <dbReference type="ChEBI" id="CHEBI:15377"/>
        <dbReference type="ChEBI" id="CHEBI:15378"/>
        <dbReference type="ChEBI" id="CHEBI:37565"/>
        <dbReference type="ChEBI" id="CHEBI:43474"/>
        <dbReference type="ChEBI" id="CHEBI:58189"/>
        <dbReference type="EC" id="3.6.5.4"/>
    </reaction>
</comment>
<comment type="subcellular location">
    <subcellularLocation>
        <location evidence="1">Cell inner membrane</location>
        <topology evidence="1">Peripheral membrane protein</topology>
        <orientation evidence="1">Cytoplasmic side</orientation>
    </subcellularLocation>
    <subcellularLocation>
        <location evidence="10">Cytoplasm</location>
    </subcellularLocation>
    <text evidence="10">The SRP-RNC complex is targeted to the cytoplasmic membrane.</text>
</comment>
<dbReference type="SMART" id="SM00962">
    <property type="entry name" value="SRP54"/>
    <property type="match status" value="1"/>
</dbReference>
<dbReference type="AlphaFoldDB" id="A0A1Y6GBF6"/>
<protein>
    <recommendedName>
        <fullName evidence="10">Signal recognition particle protein</fullName>
        <ecNumber evidence="10">3.6.5.4</ecNumber>
    </recommendedName>
    <alternativeName>
        <fullName evidence="10">Fifty-four homolog</fullName>
    </alternativeName>
</protein>
<evidence type="ECO:0000259" key="12">
    <source>
        <dbReference type="PROSITE" id="PS00300"/>
    </source>
</evidence>
<dbReference type="Pfam" id="PF02881">
    <property type="entry name" value="SRP54_N"/>
    <property type="match status" value="1"/>
</dbReference>
<dbReference type="EMBL" id="FXWK01000002">
    <property type="protein sequence ID" value="SMQ86078.1"/>
    <property type="molecule type" value="Genomic_DNA"/>
</dbReference>
<feature type="region of interest" description="Disordered" evidence="11">
    <location>
        <begin position="518"/>
        <end position="569"/>
    </location>
</feature>
<dbReference type="GO" id="GO:0048500">
    <property type="term" value="C:signal recognition particle"/>
    <property type="evidence" value="ECO:0007669"/>
    <property type="project" value="UniProtKB-UniRule"/>
</dbReference>
<dbReference type="NCBIfam" id="TIGR00959">
    <property type="entry name" value="ffh"/>
    <property type="match status" value="1"/>
</dbReference>
<organism evidence="13 14">
    <name type="scientific">Devosia lucknowensis</name>
    <dbReference type="NCBI Taxonomy" id="1096929"/>
    <lineage>
        <taxon>Bacteria</taxon>
        <taxon>Pseudomonadati</taxon>
        <taxon>Pseudomonadota</taxon>
        <taxon>Alphaproteobacteria</taxon>
        <taxon>Hyphomicrobiales</taxon>
        <taxon>Devosiaceae</taxon>
        <taxon>Devosia</taxon>
    </lineage>
</organism>
<dbReference type="SUPFAM" id="SSF47446">
    <property type="entry name" value="Signal peptide-binding domain"/>
    <property type="match status" value="1"/>
</dbReference>
<dbReference type="InterPro" id="IPR004125">
    <property type="entry name" value="Signal_recog_particle_SRP54_M"/>
</dbReference>
<dbReference type="Gene3D" id="3.40.50.300">
    <property type="entry name" value="P-loop containing nucleotide triphosphate hydrolases"/>
    <property type="match status" value="1"/>
</dbReference>
<dbReference type="GO" id="GO:0008312">
    <property type="term" value="F:7S RNA binding"/>
    <property type="evidence" value="ECO:0007669"/>
    <property type="project" value="InterPro"/>
</dbReference>
<dbReference type="SMART" id="SM00963">
    <property type="entry name" value="SRP54_N"/>
    <property type="match status" value="1"/>
</dbReference>
<evidence type="ECO:0000256" key="1">
    <source>
        <dbReference type="ARBA" id="ARBA00004515"/>
    </source>
</evidence>
<dbReference type="InterPro" id="IPR000897">
    <property type="entry name" value="SRP54_GTPase_dom"/>
</dbReference>
<dbReference type="PANTHER" id="PTHR11564">
    <property type="entry name" value="SIGNAL RECOGNITION PARTICLE 54K PROTEIN SRP54"/>
    <property type="match status" value="1"/>
</dbReference>
<evidence type="ECO:0000313" key="13">
    <source>
        <dbReference type="EMBL" id="SMQ86078.1"/>
    </source>
</evidence>
<feature type="binding site" evidence="10">
    <location>
        <begin position="289"/>
        <end position="292"/>
    </location>
    <ligand>
        <name>GTP</name>
        <dbReference type="ChEBI" id="CHEBI:37565"/>
    </ligand>
</feature>
<accession>A0A1Y6GBF6</accession>
<evidence type="ECO:0000313" key="14">
    <source>
        <dbReference type="Proteomes" id="UP000194474"/>
    </source>
</evidence>
<evidence type="ECO:0000256" key="7">
    <source>
        <dbReference type="ARBA" id="ARBA00023135"/>
    </source>
</evidence>
<keyword evidence="4 10" id="KW-0378">Hydrolase</keyword>
<evidence type="ECO:0000256" key="8">
    <source>
        <dbReference type="ARBA" id="ARBA00023274"/>
    </source>
</evidence>
<dbReference type="Gene3D" id="1.20.120.140">
    <property type="entry name" value="Signal recognition particle SRP54, nucleotide-binding domain"/>
    <property type="match status" value="1"/>
</dbReference>
<feature type="domain" description="SRP54-type proteins GTP-binding" evidence="12">
    <location>
        <begin position="310"/>
        <end position="323"/>
    </location>
</feature>
<evidence type="ECO:0000256" key="9">
    <source>
        <dbReference type="ARBA" id="ARBA00048027"/>
    </source>
</evidence>
<dbReference type="InterPro" id="IPR003593">
    <property type="entry name" value="AAA+_ATPase"/>
</dbReference>
<dbReference type="Pfam" id="PF02978">
    <property type="entry name" value="SRP_SPB"/>
    <property type="match status" value="1"/>
</dbReference>
<gene>
    <name evidence="10" type="primary">ffh</name>
    <name evidence="13" type="ORF">SAMN06295905_3375</name>
</gene>
<evidence type="ECO:0000256" key="10">
    <source>
        <dbReference type="HAMAP-Rule" id="MF_00306"/>
    </source>
</evidence>
<sequence>MGLKIPEANIRQRVAPAGGFCIWPFGTYLSGAYSRERKGKQMFESLSDRLGKIFDGLRGRGALNAADVDAAMREIRRALIEADVSLEVVRAFVEQVRERAVGAEVTRSVTPGQQVVKIVNDELVQVLGSDAVTIDLNAPAPVTLLMVGLQGSGKTTTTAKIAKRLKDRQKKKVLLASLDTRRPAAMEQLRVLGEQVGVDTLPIVTTETPVEIARRAEREGRLGGYDVLILDTAGRTHIDEELMVETVSIREIAKPHEILLVVDALTGQDAINVARSFDTRLDITGIVMTRVDGDGRGGAALSMRAATGKPIKLIGVGEKMDALEDFHPSRIADRILGMGDIVSLVEKAAEHVTAEDAAKMAKKLKKGAFDLDDLRAQLIQMKKMGGMGGLMGMLPGAGQLKKAMAGANVDEKVFDRQIAIINSMTAKERANPDLLNASRRKRIAAGAGVEVSEINKLAKQHRQMADMMKKVGKGGMGALGGMFGGKMGGMLGGMPDLSKMDPKQLEQMARQAGIDPEQLKGLPSADLPPAQKALPSDVNALLKSSGGPALPGLGGAPRFPGLPGLGKKK</sequence>